<dbReference type="GO" id="GO:0005524">
    <property type="term" value="F:ATP binding"/>
    <property type="evidence" value="ECO:0007669"/>
    <property type="project" value="UniProtKB-KW"/>
</dbReference>
<dbReference type="Proteomes" id="UP000605992">
    <property type="component" value="Unassembled WGS sequence"/>
</dbReference>
<dbReference type="Gene3D" id="3.30.565.10">
    <property type="entry name" value="Histidine kinase-like ATPase, C-terminal domain"/>
    <property type="match status" value="1"/>
</dbReference>
<dbReference type="InterPro" id="IPR050482">
    <property type="entry name" value="Sensor_HK_TwoCompSys"/>
</dbReference>
<dbReference type="Gene3D" id="1.20.5.1930">
    <property type="match status" value="1"/>
</dbReference>
<dbReference type="InterPro" id="IPR003594">
    <property type="entry name" value="HATPase_dom"/>
</dbReference>
<feature type="transmembrane region" description="Helical" evidence="10">
    <location>
        <begin position="58"/>
        <end position="81"/>
    </location>
</feature>
<dbReference type="InterPro" id="IPR011712">
    <property type="entry name" value="Sig_transdc_His_kin_sub3_dim/P"/>
</dbReference>
<dbReference type="GO" id="GO:0046983">
    <property type="term" value="F:protein dimerization activity"/>
    <property type="evidence" value="ECO:0007669"/>
    <property type="project" value="InterPro"/>
</dbReference>
<reference evidence="12" key="1">
    <citation type="submission" date="2021-01" db="EMBL/GenBank/DDBJ databases">
        <title>Whole genome shotgun sequence of Planotetraspora thailandica NBRC 104271.</title>
        <authorList>
            <person name="Komaki H."/>
            <person name="Tamura T."/>
        </authorList>
    </citation>
    <scope>NUCLEOTIDE SEQUENCE</scope>
    <source>
        <strain evidence="12">NBRC 104271</strain>
    </source>
</reference>
<dbReference type="PANTHER" id="PTHR24421:SF10">
    <property type="entry name" value="NITRATE_NITRITE SENSOR PROTEIN NARQ"/>
    <property type="match status" value="1"/>
</dbReference>
<keyword evidence="8" id="KW-0902">Two-component regulatory system</keyword>
<dbReference type="SMART" id="SM00387">
    <property type="entry name" value="HATPase_c"/>
    <property type="match status" value="1"/>
</dbReference>
<protein>
    <recommendedName>
        <fullName evidence="2">histidine kinase</fullName>
        <ecNumber evidence="2">2.7.13.3</ecNumber>
    </recommendedName>
</protein>
<dbReference type="SUPFAM" id="SSF55874">
    <property type="entry name" value="ATPase domain of HSP90 chaperone/DNA topoisomerase II/histidine kinase"/>
    <property type="match status" value="1"/>
</dbReference>
<dbReference type="EC" id="2.7.13.3" evidence="2"/>
<dbReference type="GO" id="GO:0000155">
    <property type="term" value="F:phosphorelay sensor kinase activity"/>
    <property type="evidence" value="ECO:0007669"/>
    <property type="project" value="InterPro"/>
</dbReference>
<evidence type="ECO:0000256" key="2">
    <source>
        <dbReference type="ARBA" id="ARBA00012438"/>
    </source>
</evidence>
<dbReference type="GO" id="GO:0016020">
    <property type="term" value="C:membrane"/>
    <property type="evidence" value="ECO:0007669"/>
    <property type="project" value="InterPro"/>
</dbReference>
<keyword evidence="10" id="KW-0472">Membrane</keyword>
<feature type="transmembrane region" description="Helical" evidence="10">
    <location>
        <begin position="12"/>
        <end position="38"/>
    </location>
</feature>
<organism evidence="12 13">
    <name type="scientific">Planotetraspora thailandica</name>
    <dbReference type="NCBI Taxonomy" id="487172"/>
    <lineage>
        <taxon>Bacteria</taxon>
        <taxon>Bacillati</taxon>
        <taxon>Actinomycetota</taxon>
        <taxon>Actinomycetes</taxon>
        <taxon>Streptosporangiales</taxon>
        <taxon>Streptosporangiaceae</taxon>
        <taxon>Planotetraspora</taxon>
    </lineage>
</organism>
<evidence type="ECO:0000256" key="8">
    <source>
        <dbReference type="ARBA" id="ARBA00023012"/>
    </source>
</evidence>
<keyword evidence="5" id="KW-0547">Nucleotide-binding</keyword>
<evidence type="ECO:0000256" key="9">
    <source>
        <dbReference type="SAM" id="MobiDB-lite"/>
    </source>
</evidence>
<name>A0A8J3VAT0_9ACTN</name>
<accession>A0A8J3VAT0</accession>
<feature type="region of interest" description="Disordered" evidence="9">
    <location>
        <begin position="291"/>
        <end position="310"/>
    </location>
</feature>
<comment type="caution">
    <text evidence="12">The sequence shown here is derived from an EMBL/GenBank/DDBJ whole genome shotgun (WGS) entry which is preliminary data.</text>
</comment>
<evidence type="ECO:0000313" key="13">
    <source>
        <dbReference type="Proteomes" id="UP000605992"/>
    </source>
</evidence>
<evidence type="ECO:0000256" key="6">
    <source>
        <dbReference type="ARBA" id="ARBA00022777"/>
    </source>
</evidence>
<dbReference type="PANTHER" id="PTHR24421">
    <property type="entry name" value="NITRATE/NITRITE SENSOR PROTEIN NARX-RELATED"/>
    <property type="match status" value="1"/>
</dbReference>
<gene>
    <name evidence="12" type="ORF">Pth03_58530</name>
</gene>
<keyword evidence="4" id="KW-0808">Transferase</keyword>
<dbReference type="CDD" id="cd16917">
    <property type="entry name" value="HATPase_UhpB-NarQ-NarX-like"/>
    <property type="match status" value="1"/>
</dbReference>
<keyword evidence="10" id="KW-0812">Transmembrane</keyword>
<sequence length="310" mass="32488">MLSWLMISAPISFVFGLLALAVVVTVPAATLVALLWWAAPEGQPLMLSRIAITDWPTAIWASALHIAIAALLAVLVVPVFARWHAQLTLALLAPSATERLAARVETLAQTRAGAVDTHQAELRRIERDLHDGTQARLVAINLRLGMARRVLSTDPPAAAKLLDQARDGAEAAMDELRGMIRTIYPPILADRGLSGALQSLAAQATPPVRLVAGAIGKLPAAVEVAAYYAVSEALANAARHGAATTVMITVERVSGTLRVKVTDDGIGGADETRGSGIQGIRRRVAALDGVTTVDSPPGGPTTITVELPCE</sequence>
<keyword evidence="6 12" id="KW-0418">Kinase</keyword>
<evidence type="ECO:0000256" key="4">
    <source>
        <dbReference type="ARBA" id="ARBA00022679"/>
    </source>
</evidence>
<evidence type="ECO:0000256" key="3">
    <source>
        <dbReference type="ARBA" id="ARBA00022553"/>
    </source>
</evidence>
<keyword evidence="10" id="KW-1133">Transmembrane helix</keyword>
<evidence type="ECO:0000256" key="7">
    <source>
        <dbReference type="ARBA" id="ARBA00022840"/>
    </source>
</evidence>
<comment type="catalytic activity">
    <reaction evidence="1">
        <text>ATP + protein L-histidine = ADP + protein N-phospho-L-histidine.</text>
        <dbReference type="EC" id="2.7.13.3"/>
    </reaction>
</comment>
<evidence type="ECO:0000256" key="10">
    <source>
        <dbReference type="SAM" id="Phobius"/>
    </source>
</evidence>
<evidence type="ECO:0000259" key="11">
    <source>
        <dbReference type="SMART" id="SM00387"/>
    </source>
</evidence>
<keyword evidence="7" id="KW-0067">ATP-binding</keyword>
<feature type="domain" description="Histidine kinase/HSP90-like ATPase" evidence="11">
    <location>
        <begin position="221"/>
        <end position="310"/>
    </location>
</feature>
<dbReference type="Pfam" id="PF02518">
    <property type="entry name" value="HATPase_c"/>
    <property type="match status" value="1"/>
</dbReference>
<evidence type="ECO:0000256" key="5">
    <source>
        <dbReference type="ARBA" id="ARBA00022741"/>
    </source>
</evidence>
<keyword evidence="13" id="KW-1185">Reference proteome</keyword>
<evidence type="ECO:0000313" key="12">
    <source>
        <dbReference type="EMBL" id="GII57464.1"/>
    </source>
</evidence>
<keyword evidence="3" id="KW-0597">Phosphoprotein</keyword>
<proteinExistence type="predicted"/>
<dbReference type="EMBL" id="BOOR01000052">
    <property type="protein sequence ID" value="GII57464.1"/>
    <property type="molecule type" value="Genomic_DNA"/>
</dbReference>
<dbReference type="AlphaFoldDB" id="A0A8J3VAT0"/>
<evidence type="ECO:0000256" key="1">
    <source>
        <dbReference type="ARBA" id="ARBA00000085"/>
    </source>
</evidence>
<dbReference type="InterPro" id="IPR036890">
    <property type="entry name" value="HATPase_C_sf"/>
</dbReference>
<dbReference type="Pfam" id="PF07730">
    <property type="entry name" value="HisKA_3"/>
    <property type="match status" value="1"/>
</dbReference>